<name>A0A6C0BAB0_9ZZZZ</name>
<evidence type="ECO:0008006" key="2">
    <source>
        <dbReference type="Google" id="ProtNLM"/>
    </source>
</evidence>
<reference evidence="1" key="1">
    <citation type="journal article" date="2020" name="Nature">
        <title>Giant virus diversity and host interactions through global metagenomics.</title>
        <authorList>
            <person name="Schulz F."/>
            <person name="Roux S."/>
            <person name="Paez-Espino D."/>
            <person name="Jungbluth S."/>
            <person name="Walsh D.A."/>
            <person name="Denef V.J."/>
            <person name="McMahon K.D."/>
            <person name="Konstantinidis K.T."/>
            <person name="Eloe-Fadrosh E.A."/>
            <person name="Kyrpides N.C."/>
            <person name="Woyke T."/>
        </authorList>
    </citation>
    <scope>NUCLEOTIDE SEQUENCE</scope>
    <source>
        <strain evidence="1">GVMAG-M-3300010158-59</strain>
    </source>
</reference>
<dbReference type="AlphaFoldDB" id="A0A6C0BAB0"/>
<dbReference type="EMBL" id="MN739104">
    <property type="protein sequence ID" value="QHS89036.1"/>
    <property type="molecule type" value="Genomic_DNA"/>
</dbReference>
<proteinExistence type="predicted"/>
<protein>
    <recommendedName>
        <fullName evidence="2">Protein kinase domain-containing protein</fullName>
    </recommendedName>
</protein>
<accession>A0A6C0BAB0</accession>
<sequence length="298" mass="35194">MLVTTLPHQLQTQTQKRNSFFPKTIQSLIRRTSLSLNNIALSNYIIQIIPHYHNYFLPIESHKNVTFDNNKTEFILITRKQLHPTSSSYSVDSNTNNERKAMHSYFNSLKTLLEICSIMQQYKFIHLNIQKNTIHYIHDIPYIHDFSRSFLFKSLTGERKAVLFQSYNPAYIHLPPSYHILCYITQNGLKSPGQGTIDYILQEYINHAIQQGIAFSEKDSFQFRESWTYYLSNNQQIVEDCTSWDAYSVLLLYIQQIPVTKQYLSYLEKIRNFLIHVVLCYPSYSLHDIRILLNTLIF</sequence>
<organism evidence="1">
    <name type="scientific">viral metagenome</name>
    <dbReference type="NCBI Taxonomy" id="1070528"/>
    <lineage>
        <taxon>unclassified sequences</taxon>
        <taxon>metagenomes</taxon>
        <taxon>organismal metagenomes</taxon>
    </lineage>
</organism>
<evidence type="ECO:0000313" key="1">
    <source>
        <dbReference type="EMBL" id="QHS89036.1"/>
    </source>
</evidence>